<dbReference type="SMART" id="SM00459">
    <property type="entry name" value="Sorb"/>
    <property type="match status" value="1"/>
</dbReference>
<dbReference type="EMBL" id="VZTI01005243">
    <property type="protein sequence ID" value="NXB67083.1"/>
    <property type="molecule type" value="Genomic_DNA"/>
</dbReference>
<dbReference type="FunFam" id="2.30.30.40:FF:000003">
    <property type="entry name" value="Sorbin and SH3 domain-containing protein 1 isoform 2"/>
    <property type="match status" value="1"/>
</dbReference>
<dbReference type="GO" id="GO:0005634">
    <property type="term" value="C:nucleus"/>
    <property type="evidence" value="ECO:0007669"/>
    <property type="project" value="TreeGrafter"/>
</dbReference>
<keyword evidence="4 11" id="KW-0728">SH3 domain</keyword>
<dbReference type="InterPro" id="IPR035611">
    <property type="entry name" value="SORBS1_SH3_2"/>
</dbReference>
<evidence type="ECO:0000313" key="16">
    <source>
        <dbReference type="Proteomes" id="UP000548317"/>
    </source>
</evidence>
<feature type="domain" description="SoHo" evidence="14">
    <location>
        <begin position="333"/>
        <end position="415"/>
    </location>
</feature>
<evidence type="ECO:0000256" key="5">
    <source>
        <dbReference type="ARBA" id="ARBA00022475"/>
    </source>
</evidence>
<dbReference type="PANTHER" id="PTHR14167:SF64">
    <property type="entry name" value="SORBIN AND SH3 DOMAIN-CONTAINING PROTEIN 1"/>
    <property type="match status" value="1"/>
</dbReference>
<comment type="subcellular location">
    <subcellularLocation>
        <location evidence="2">Cell junction</location>
        <location evidence="2">Focal adhesion</location>
    </subcellularLocation>
    <subcellularLocation>
        <location evidence="1">Cell membrane</location>
    </subcellularLocation>
    <subcellularLocation>
        <location evidence="3">Cytoplasm</location>
    </subcellularLocation>
</comment>
<dbReference type="GO" id="GO:0005737">
    <property type="term" value="C:cytoplasm"/>
    <property type="evidence" value="ECO:0007669"/>
    <property type="project" value="UniProtKB-SubCell"/>
</dbReference>
<reference evidence="15 16" key="1">
    <citation type="submission" date="2019-09" db="EMBL/GenBank/DDBJ databases">
        <title>Bird 10,000 Genomes (B10K) Project - Family phase.</title>
        <authorList>
            <person name="Zhang G."/>
        </authorList>
    </citation>
    <scope>NUCLEOTIDE SEQUENCE [LARGE SCALE GENOMIC DNA]</scope>
    <source>
        <strain evidence="15">B10K-DU-029-33</strain>
        <tissue evidence="15">Heart</tissue>
    </source>
</reference>
<evidence type="ECO:0000256" key="3">
    <source>
        <dbReference type="ARBA" id="ARBA00004496"/>
    </source>
</evidence>
<feature type="region of interest" description="Disordered" evidence="12">
    <location>
        <begin position="74"/>
        <end position="123"/>
    </location>
</feature>
<dbReference type="InterPro" id="IPR035606">
    <property type="entry name" value="SORBS1_SH3"/>
</dbReference>
<dbReference type="PANTHER" id="PTHR14167">
    <property type="entry name" value="SH3 DOMAIN-CONTAINING"/>
    <property type="match status" value="1"/>
</dbReference>
<evidence type="ECO:0000256" key="11">
    <source>
        <dbReference type="PROSITE-ProRule" id="PRU00192"/>
    </source>
</evidence>
<dbReference type="Pfam" id="PF14604">
    <property type="entry name" value="SH3_9"/>
    <property type="match status" value="1"/>
</dbReference>
<dbReference type="CDD" id="cd11922">
    <property type="entry name" value="SH3_Sorbs1_2"/>
    <property type="match status" value="1"/>
</dbReference>
<feature type="domain" description="SH3" evidence="13">
    <location>
        <begin position="815"/>
        <end position="876"/>
    </location>
</feature>
<evidence type="ECO:0000313" key="15">
    <source>
        <dbReference type="EMBL" id="NXB67083.1"/>
    </source>
</evidence>
<keyword evidence="7" id="KW-0597">Phosphoprotein</keyword>
<dbReference type="InterPro" id="IPR036028">
    <property type="entry name" value="SH3-like_dom_sf"/>
</dbReference>
<dbReference type="SMART" id="SM00326">
    <property type="entry name" value="SH3"/>
    <property type="match status" value="3"/>
</dbReference>
<feature type="compositionally biased region" description="Basic and acidic residues" evidence="12">
    <location>
        <begin position="456"/>
        <end position="472"/>
    </location>
</feature>
<evidence type="ECO:0000259" key="13">
    <source>
        <dbReference type="PROSITE" id="PS50002"/>
    </source>
</evidence>
<feature type="region of interest" description="Disordered" evidence="12">
    <location>
        <begin position="397"/>
        <end position="472"/>
    </location>
</feature>
<name>A0A7K8FTW9_9CORV</name>
<keyword evidence="9" id="KW-0965">Cell junction</keyword>
<dbReference type="Proteomes" id="UP000548317">
    <property type="component" value="Unassembled WGS sequence"/>
</dbReference>
<evidence type="ECO:0000259" key="14">
    <source>
        <dbReference type="PROSITE" id="PS50831"/>
    </source>
</evidence>
<dbReference type="SUPFAM" id="SSF50044">
    <property type="entry name" value="SH3-domain"/>
    <property type="match status" value="3"/>
</dbReference>
<keyword evidence="10" id="KW-0472">Membrane</keyword>
<comment type="caution">
    <text evidence="15">The sequence shown here is derived from an EMBL/GenBank/DDBJ whole genome shotgun (WGS) entry which is preliminary data.</text>
</comment>
<feature type="compositionally biased region" description="Basic and acidic residues" evidence="12">
    <location>
        <begin position="425"/>
        <end position="438"/>
    </location>
</feature>
<dbReference type="AlphaFoldDB" id="A0A7K8FTW9"/>
<dbReference type="GO" id="GO:0031589">
    <property type="term" value="P:cell-substrate adhesion"/>
    <property type="evidence" value="ECO:0007669"/>
    <property type="project" value="TreeGrafter"/>
</dbReference>
<feature type="region of interest" description="Disordered" evidence="12">
    <location>
        <begin position="885"/>
        <end position="920"/>
    </location>
</feature>
<dbReference type="Pfam" id="PF02208">
    <property type="entry name" value="Sorb"/>
    <property type="match status" value="1"/>
</dbReference>
<dbReference type="CDD" id="cd11916">
    <property type="entry name" value="SH3_Sorbs1_3"/>
    <property type="match status" value="1"/>
</dbReference>
<accession>A0A7K8FTW9</accession>
<dbReference type="CDD" id="cd11919">
    <property type="entry name" value="SH3_Sorbs1_1"/>
    <property type="match status" value="1"/>
</dbReference>
<dbReference type="FunFam" id="2.30.30.40:FF:000001">
    <property type="entry name" value="Sorbin and SH3 domain-containing protein 1 isoform 2"/>
    <property type="match status" value="1"/>
</dbReference>
<evidence type="ECO:0000256" key="4">
    <source>
        <dbReference type="ARBA" id="ARBA00022443"/>
    </source>
</evidence>
<dbReference type="InterPro" id="IPR003127">
    <property type="entry name" value="SoHo_dom"/>
</dbReference>
<evidence type="ECO:0000256" key="2">
    <source>
        <dbReference type="ARBA" id="ARBA00004246"/>
    </source>
</evidence>
<evidence type="ECO:0000256" key="6">
    <source>
        <dbReference type="ARBA" id="ARBA00022490"/>
    </source>
</evidence>
<proteinExistence type="predicted"/>
<evidence type="ECO:0000256" key="12">
    <source>
        <dbReference type="SAM" id="MobiDB-lite"/>
    </source>
</evidence>
<dbReference type="Pfam" id="PF07653">
    <property type="entry name" value="SH3_2"/>
    <property type="match status" value="1"/>
</dbReference>
<feature type="region of interest" description="Disordered" evidence="12">
    <location>
        <begin position="313"/>
        <end position="354"/>
    </location>
</feature>
<evidence type="ECO:0000256" key="7">
    <source>
        <dbReference type="ARBA" id="ARBA00022553"/>
    </source>
</evidence>
<dbReference type="PROSITE" id="PS50002">
    <property type="entry name" value="SH3"/>
    <property type="match status" value="3"/>
</dbReference>
<keyword evidence="16" id="KW-1185">Reference proteome</keyword>
<feature type="non-terminal residue" evidence="15">
    <location>
        <position position="982"/>
    </location>
</feature>
<dbReference type="PRINTS" id="PR00452">
    <property type="entry name" value="SH3DOMAIN"/>
</dbReference>
<feature type="compositionally biased region" description="Polar residues" evidence="12">
    <location>
        <begin position="79"/>
        <end position="93"/>
    </location>
</feature>
<sequence>PLCTRSISAVKIIPVKKVKSSPHLVLPTEMDPTKVCSGKGAVTLRATPSYEGNRTITSPHPQDVEQPEIFFPLADDWRSSSNTDANGDAQPSSLAAKGYRSVRPNLSSDSKPQDATATTSAQPGVIVVPLLQVNPDRQQEGSSSTPPPPLVPFGQGSVFPEIVSPGSPLTFPTLDDFIPPHLQRGSHHNQAPSTSGTLPSVYPKLPFFSSPPSLVPPVTGALHRGLKPEITGVVSHTDPGPVLNEVPQPGTDYPTSITSISKSASAYPSTTIVNPTIVLLQHNREQQKRLSSLADSVPDRLVSDKVDSALLRDKPVQETVPSEKRAVEEKRSTVKSPHHMADTSVDDIGIPLRNTDRSKDWYKTMFKQIHKLNRDNPEENPYCPTYIFPELPEIQQKTEDEDSDSYSPRYSYSEDSRTQLSVPRSKSEMDNIDSEKVVKRSATLPLPNRTSSLKSSPERTDWEPPDKKVDTRKYRAEPRSIYDYQPGKSSVLNNEKMTRDISPEEIDLKNEPWYKFFSELEFGKPPPKKIWDYTPGDCSILTREDRKSDLEKDLYLYQTELEADLEKMEKLYKAPHKKPQKQTGVTSWCSSPFFLVYSSSTYSPNYHAVKRESELALGDPAALENERQIYKSVLEGGDIPFQGLSGLKRPSSSASTKDSESPRHFAPVDYMETPEEIIRRRHDDKEKLLEDQRRLKREQEEADIAARRHTGVIPTHHQFITNERFGDLLNVDDTAKRKSGSEMRPARAKFDFKAQTLKELPLQKGDIVYIYKQIDQNWFEGEHHGRVGIFPRSYIELLPPAEKAQPKKPLPLQVLEYGDAIAKFNFNGDTQVEMSFRKGERITLIRRVDENWYEGRISGTSRQGIFPVTYVEVLKRPVVKNAIDYPDPPVSLSPSRSMTASPQQPQAQRQGASPERSQTPRDIVSYQALYSYTPQNDDELELRDGDIVDVMEKCDDGWFVGTSRRTRQFGTFPGNYVKLLYL</sequence>
<evidence type="ECO:0000256" key="1">
    <source>
        <dbReference type="ARBA" id="ARBA00004236"/>
    </source>
</evidence>
<evidence type="ECO:0000256" key="9">
    <source>
        <dbReference type="ARBA" id="ARBA00022949"/>
    </source>
</evidence>
<feature type="non-terminal residue" evidence="15">
    <location>
        <position position="1"/>
    </location>
</feature>
<organism evidence="15 16">
    <name type="scientific">Struthidea cinerea</name>
    <dbReference type="NCBI Taxonomy" id="181839"/>
    <lineage>
        <taxon>Eukaryota</taxon>
        <taxon>Metazoa</taxon>
        <taxon>Chordata</taxon>
        <taxon>Craniata</taxon>
        <taxon>Vertebrata</taxon>
        <taxon>Euteleostomi</taxon>
        <taxon>Archelosauria</taxon>
        <taxon>Archosauria</taxon>
        <taxon>Dinosauria</taxon>
        <taxon>Saurischia</taxon>
        <taxon>Theropoda</taxon>
        <taxon>Coelurosauria</taxon>
        <taxon>Aves</taxon>
        <taxon>Neognathae</taxon>
        <taxon>Neoaves</taxon>
        <taxon>Telluraves</taxon>
        <taxon>Australaves</taxon>
        <taxon>Passeriformes</taxon>
        <taxon>Corvoidea</taxon>
        <taxon>Corcoracidae</taxon>
        <taxon>Struthidea</taxon>
    </lineage>
</organism>
<dbReference type="Pfam" id="PF00018">
    <property type="entry name" value="SH3_1"/>
    <property type="match status" value="1"/>
</dbReference>
<feature type="domain" description="SH3" evidence="13">
    <location>
        <begin position="741"/>
        <end position="800"/>
    </location>
</feature>
<dbReference type="PROSITE" id="PS50831">
    <property type="entry name" value="SOHO"/>
    <property type="match status" value="1"/>
</dbReference>
<evidence type="ECO:0000256" key="10">
    <source>
        <dbReference type="ARBA" id="ARBA00023136"/>
    </source>
</evidence>
<dbReference type="InterPro" id="IPR001452">
    <property type="entry name" value="SH3_domain"/>
</dbReference>
<protein>
    <submittedName>
        <fullName evidence="15">SRBS1 protein</fullName>
    </submittedName>
</protein>
<feature type="compositionally biased region" description="Polar residues" evidence="12">
    <location>
        <begin position="104"/>
        <end position="122"/>
    </location>
</feature>
<feature type="domain" description="SH3" evidence="13">
    <location>
        <begin position="921"/>
        <end position="982"/>
    </location>
</feature>
<dbReference type="FunFam" id="2.30.30.40:FF:000004">
    <property type="entry name" value="Sorbin and SH3 domain-containing protein 1 isoform 2"/>
    <property type="match status" value="1"/>
</dbReference>
<dbReference type="GO" id="GO:0005886">
    <property type="term" value="C:plasma membrane"/>
    <property type="evidence" value="ECO:0007669"/>
    <property type="project" value="UniProtKB-SubCell"/>
</dbReference>
<evidence type="ECO:0000256" key="8">
    <source>
        <dbReference type="ARBA" id="ARBA00022737"/>
    </source>
</evidence>
<dbReference type="InterPro" id="IPR050384">
    <property type="entry name" value="Endophilin_SH3RF"/>
</dbReference>
<dbReference type="InterPro" id="IPR035610">
    <property type="entry name" value="SORBS1_SH3_1"/>
</dbReference>
<keyword evidence="6" id="KW-0963">Cytoplasm</keyword>
<keyword evidence="5" id="KW-1003">Cell membrane</keyword>
<dbReference type="Gene3D" id="2.30.30.40">
    <property type="entry name" value="SH3 Domains"/>
    <property type="match status" value="3"/>
</dbReference>
<keyword evidence="8" id="KW-0677">Repeat</keyword>
<feature type="compositionally biased region" description="Basic and acidic residues" evidence="12">
    <location>
        <begin position="313"/>
        <end position="332"/>
    </location>
</feature>
<feature type="compositionally biased region" description="Polar residues" evidence="12">
    <location>
        <begin position="892"/>
        <end position="917"/>
    </location>
</feature>
<feature type="region of interest" description="Disordered" evidence="12">
    <location>
        <begin position="641"/>
        <end position="684"/>
    </location>
</feature>
<gene>
    <name evidence="15" type="primary">Sorbs1</name>
    <name evidence="15" type="ORF">STRCIN_R12331</name>
</gene>
<dbReference type="GO" id="GO:0005925">
    <property type="term" value="C:focal adhesion"/>
    <property type="evidence" value="ECO:0007669"/>
    <property type="project" value="UniProtKB-SubCell"/>
</dbReference>